<keyword evidence="2" id="KW-1185">Reference proteome</keyword>
<evidence type="ECO:0000313" key="1">
    <source>
        <dbReference type="EMBL" id="CAG5079381.1"/>
    </source>
</evidence>
<evidence type="ECO:0000313" key="2">
    <source>
        <dbReference type="Proteomes" id="UP000681526"/>
    </source>
</evidence>
<sequence length="15" mass="1849">MFEIVRLPAKLKFRT</sequence>
<proteinExistence type="predicted"/>
<organism evidence="1 2">
    <name type="scientific">Thermobacillus xylanilyticus</name>
    <dbReference type="NCBI Taxonomy" id="76633"/>
    <lineage>
        <taxon>Bacteria</taxon>
        <taxon>Bacillati</taxon>
        <taxon>Bacillota</taxon>
        <taxon>Bacilli</taxon>
        <taxon>Bacillales</taxon>
        <taxon>Paenibacillaceae</taxon>
        <taxon>Thermobacillus</taxon>
    </lineage>
</organism>
<gene>
    <name evidence="1" type="primary">txxe 240</name>
    <name evidence="1" type="ORF">TXXE_03100</name>
</gene>
<protein>
    <submittedName>
        <fullName evidence="1">Uncharacterized protein</fullName>
    </submittedName>
</protein>
<reference evidence="1 2" key="1">
    <citation type="submission" date="2021-04" db="EMBL/GenBank/DDBJ databases">
        <authorList>
            <person name="Rakotoarivonina H."/>
        </authorList>
    </citation>
    <scope>NUCLEOTIDE SEQUENCE [LARGE SCALE GENOMIC DNA]</scope>
    <source>
        <strain evidence="1 2">XE</strain>
    </source>
</reference>
<name>A0ABN7RJQ2_THEXY</name>
<dbReference type="Proteomes" id="UP000681526">
    <property type="component" value="Unassembled WGS sequence"/>
</dbReference>
<accession>A0ABN7RJQ2</accession>
<dbReference type="EMBL" id="CAJRAY010000017">
    <property type="protein sequence ID" value="CAG5079381.1"/>
    <property type="molecule type" value="Genomic_DNA"/>
</dbReference>
<comment type="caution">
    <text evidence="1">The sequence shown here is derived from an EMBL/GenBank/DDBJ whole genome shotgun (WGS) entry which is preliminary data.</text>
</comment>